<organism evidence="1 2">
    <name type="scientific">Xylaria curta</name>
    <dbReference type="NCBI Taxonomy" id="42375"/>
    <lineage>
        <taxon>Eukaryota</taxon>
        <taxon>Fungi</taxon>
        <taxon>Dikarya</taxon>
        <taxon>Ascomycota</taxon>
        <taxon>Pezizomycotina</taxon>
        <taxon>Sordariomycetes</taxon>
        <taxon>Xylariomycetidae</taxon>
        <taxon>Xylariales</taxon>
        <taxon>Xylariaceae</taxon>
        <taxon>Xylaria</taxon>
    </lineage>
</organism>
<reference evidence="1" key="1">
    <citation type="submission" date="2022-10" db="EMBL/GenBank/DDBJ databases">
        <title>Genome Sequence of Xylaria curta.</title>
        <authorList>
            <person name="Buettner E."/>
        </authorList>
    </citation>
    <scope>NUCLEOTIDE SEQUENCE</scope>
    <source>
        <strain evidence="1">Babe10</strain>
    </source>
</reference>
<evidence type="ECO:0000313" key="2">
    <source>
        <dbReference type="Proteomes" id="UP001143856"/>
    </source>
</evidence>
<proteinExistence type="predicted"/>
<comment type="caution">
    <text evidence="1">The sequence shown here is derived from an EMBL/GenBank/DDBJ whole genome shotgun (WGS) entry which is preliminary data.</text>
</comment>
<accession>A0ACC1MX86</accession>
<protein>
    <submittedName>
        <fullName evidence="1">Uncharacterized protein</fullName>
    </submittedName>
</protein>
<dbReference type="EMBL" id="JAPDGR010003437">
    <property type="protein sequence ID" value="KAJ2971254.1"/>
    <property type="molecule type" value="Genomic_DNA"/>
</dbReference>
<evidence type="ECO:0000313" key="1">
    <source>
        <dbReference type="EMBL" id="KAJ2971254.1"/>
    </source>
</evidence>
<dbReference type="Proteomes" id="UP001143856">
    <property type="component" value="Unassembled WGS sequence"/>
</dbReference>
<sequence>MIHQVIHTIEFCLNCISHTASYLRLWALSLAHQQLSSVLWDMTLGPTLTMKGPVGVIMIFLGFGLWFNLTCAILIAMEGCSAMLHSLRLQWVEAQSKYAEFAGHMFTPFSFITMLEEDDGLAEFTG</sequence>
<keyword evidence="2" id="KW-1185">Reference proteome</keyword>
<gene>
    <name evidence="1" type="ORF">NUW58_g9469</name>
</gene>
<name>A0ACC1MX86_9PEZI</name>